<organism evidence="2 3">
    <name type="scientific">Neomicrococcus lactis</name>
    <dbReference type="NCBI Taxonomy" id="732241"/>
    <lineage>
        <taxon>Bacteria</taxon>
        <taxon>Bacillati</taxon>
        <taxon>Actinomycetota</taxon>
        <taxon>Actinomycetes</taxon>
        <taxon>Micrococcales</taxon>
        <taxon>Micrococcaceae</taxon>
        <taxon>Neomicrococcus</taxon>
    </lineage>
</organism>
<dbReference type="Pfam" id="PF11255">
    <property type="entry name" value="DUF3054"/>
    <property type="match status" value="1"/>
</dbReference>
<proteinExistence type="predicted"/>
<keyword evidence="1" id="KW-0812">Transmembrane</keyword>
<feature type="transmembrane region" description="Helical" evidence="1">
    <location>
        <begin position="95"/>
        <end position="117"/>
    </location>
</feature>
<reference evidence="2 3" key="1">
    <citation type="submission" date="2020-08" db="EMBL/GenBank/DDBJ databases">
        <title>Sequencing the genomes of 1000 actinobacteria strains.</title>
        <authorList>
            <person name="Klenk H.-P."/>
        </authorList>
    </citation>
    <scope>NUCLEOTIDE SEQUENCE [LARGE SCALE GENOMIC DNA]</scope>
    <source>
        <strain evidence="2 3">DSM 23694</strain>
    </source>
</reference>
<dbReference type="InterPro" id="IPR021414">
    <property type="entry name" value="DUF3054"/>
</dbReference>
<evidence type="ECO:0000313" key="2">
    <source>
        <dbReference type="EMBL" id="MBB5597763.1"/>
    </source>
</evidence>
<evidence type="ECO:0000256" key="1">
    <source>
        <dbReference type="SAM" id="Phobius"/>
    </source>
</evidence>
<dbReference type="AlphaFoldDB" id="A0A7W8YA44"/>
<evidence type="ECO:0008006" key="4">
    <source>
        <dbReference type="Google" id="ProtNLM"/>
    </source>
</evidence>
<sequence length="129" mass="13933">MKLSQGSRYLIDVVLIVVFTMLGRQTHEHGLTPLGIAQTAAPFLLAYLIIRVVGHFAWPSRVGSIWPDAVVVWITTAGLGLILRVLFGATAAPAFQIVTFVTLGLFLVGHAAIRALIRAKSRRSAISSK</sequence>
<evidence type="ECO:0000313" key="3">
    <source>
        <dbReference type="Proteomes" id="UP000523863"/>
    </source>
</evidence>
<feature type="transmembrane region" description="Helical" evidence="1">
    <location>
        <begin position="70"/>
        <end position="89"/>
    </location>
</feature>
<gene>
    <name evidence="2" type="ORF">BKA12_000843</name>
</gene>
<accession>A0A7W8YA44</accession>
<protein>
    <recommendedName>
        <fullName evidence="4">DUF3054 domain-containing protein</fullName>
    </recommendedName>
</protein>
<dbReference type="Proteomes" id="UP000523863">
    <property type="component" value="Unassembled WGS sequence"/>
</dbReference>
<name>A0A7W8YA44_9MICC</name>
<comment type="caution">
    <text evidence="2">The sequence shown here is derived from an EMBL/GenBank/DDBJ whole genome shotgun (WGS) entry which is preliminary data.</text>
</comment>
<keyword evidence="1" id="KW-1133">Transmembrane helix</keyword>
<feature type="transmembrane region" description="Helical" evidence="1">
    <location>
        <begin position="39"/>
        <end position="58"/>
    </location>
</feature>
<feature type="transmembrane region" description="Helical" evidence="1">
    <location>
        <begin position="9"/>
        <end position="27"/>
    </location>
</feature>
<keyword evidence="1" id="KW-0472">Membrane</keyword>
<keyword evidence="3" id="KW-1185">Reference proteome</keyword>
<dbReference type="EMBL" id="JACHBL010000001">
    <property type="protein sequence ID" value="MBB5597763.1"/>
    <property type="molecule type" value="Genomic_DNA"/>
</dbReference>
<dbReference type="RefSeq" id="WP_183640917.1">
    <property type="nucleotide sequence ID" value="NZ_JACHBL010000001.1"/>
</dbReference>